<reference evidence="1" key="1">
    <citation type="submission" date="2023-04" db="EMBL/GenBank/DDBJ databases">
        <title>A chromosome-level genome assembly of the parasitoid wasp Eretmocerus hayati.</title>
        <authorList>
            <person name="Zhong Y."/>
            <person name="Liu S."/>
            <person name="Liu Y."/>
        </authorList>
    </citation>
    <scope>NUCLEOTIDE SEQUENCE</scope>
    <source>
        <strain evidence="1">ZJU_SS_LIU_2023</strain>
    </source>
</reference>
<name>A0ACC2NXT0_9HYME</name>
<proteinExistence type="predicted"/>
<accession>A0ACC2NXT0</accession>
<keyword evidence="2" id="KW-1185">Reference proteome</keyword>
<organism evidence="1 2">
    <name type="scientific">Eretmocerus hayati</name>
    <dbReference type="NCBI Taxonomy" id="131215"/>
    <lineage>
        <taxon>Eukaryota</taxon>
        <taxon>Metazoa</taxon>
        <taxon>Ecdysozoa</taxon>
        <taxon>Arthropoda</taxon>
        <taxon>Hexapoda</taxon>
        <taxon>Insecta</taxon>
        <taxon>Pterygota</taxon>
        <taxon>Neoptera</taxon>
        <taxon>Endopterygota</taxon>
        <taxon>Hymenoptera</taxon>
        <taxon>Apocrita</taxon>
        <taxon>Proctotrupomorpha</taxon>
        <taxon>Chalcidoidea</taxon>
        <taxon>Aphelinidae</taxon>
        <taxon>Aphelininae</taxon>
        <taxon>Eretmocerus</taxon>
    </lineage>
</organism>
<evidence type="ECO:0000313" key="2">
    <source>
        <dbReference type="Proteomes" id="UP001239111"/>
    </source>
</evidence>
<dbReference type="Proteomes" id="UP001239111">
    <property type="component" value="Chromosome 2"/>
</dbReference>
<dbReference type="EMBL" id="CM056742">
    <property type="protein sequence ID" value="KAJ8676089.1"/>
    <property type="molecule type" value="Genomic_DNA"/>
</dbReference>
<gene>
    <name evidence="1" type="ORF">QAD02_011875</name>
</gene>
<sequence length="501" mass="55954">MWSIFVLFLITSFVTGNRMRNPGPQCNIYKGNKHLCAGIIITKHEVLAPAHCVENWHAEKLNVRILTSYYIIEDNHEVIEVKIHEGFDARGDKRVNDIAVIRVSGTLGGPHAYAKFLDENTIIEPGTFGTIFGFEHDIADDKEWAMNEADVLTVSKEACERYIKDKLPQGQFCVVTGTPGKGPKLCPGDTGMSFYAVHEFIGLASYWIGIEAGECSTRAVYTDIAYHREFIDNSLEYFKQKAENKELKANAVGTGNYIVSIEKDAATFLCTGAIISQYEIITSAACARRNSQKYSGKPTMIRAGTDMSTQKGQVRKEINTCYCDEHHPGLDNIRRRNHDIAVVRVDYPFNFIGEVSAINLYQTGEELKAYEIGILSFFRNGSSLEKETVQTVNRDYCKQNYSTSPYGTIADDHVCASPSRMCENNNGGVLVVDNKLAGIATFGVESCSDQRSPDVFTSIAKLRKDIDGCRRKFAELVAEGTIDQYGDYRGWFEKIITSILD</sequence>
<evidence type="ECO:0000313" key="1">
    <source>
        <dbReference type="EMBL" id="KAJ8676089.1"/>
    </source>
</evidence>
<protein>
    <submittedName>
        <fullName evidence="1">Uncharacterized protein</fullName>
    </submittedName>
</protein>
<comment type="caution">
    <text evidence="1">The sequence shown here is derived from an EMBL/GenBank/DDBJ whole genome shotgun (WGS) entry which is preliminary data.</text>
</comment>